<keyword evidence="8" id="KW-0010">Activator</keyword>
<evidence type="ECO:0000256" key="1">
    <source>
        <dbReference type="ARBA" id="ARBA00004123"/>
    </source>
</evidence>
<protein>
    <recommendedName>
        <fullName evidence="12">NAC domain-containing protein</fullName>
    </recommendedName>
</protein>
<dbReference type="GO" id="GO:0000976">
    <property type="term" value="F:transcription cis-regulatory region binding"/>
    <property type="evidence" value="ECO:0007669"/>
    <property type="project" value="UniProtKB-ARBA"/>
</dbReference>
<keyword evidence="9" id="KW-0804">Transcription</keyword>
<evidence type="ECO:0000256" key="3">
    <source>
        <dbReference type="ARBA" id="ARBA00022692"/>
    </source>
</evidence>
<dbReference type="GO" id="GO:0006355">
    <property type="term" value="P:regulation of DNA-templated transcription"/>
    <property type="evidence" value="ECO:0007669"/>
    <property type="project" value="InterPro"/>
</dbReference>
<evidence type="ECO:0000256" key="10">
    <source>
        <dbReference type="ARBA" id="ARBA00023242"/>
    </source>
</evidence>
<keyword evidence="5" id="KW-0805">Transcription regulation</keyword>
<feature type="domain" description="NAC" evidence="12">
    <location>
        <begin position="1"/>
        <end position="146"/>
    </location>
</feature>
<evidence type="ECO:0000313" key="14">
    <source>
        <dbReference type="Proteomes" id="UP001153076"/>
    </source>
</evidence>
<reference evidence="13" key="1">
    <citation type="submission" date="2022-04" db="EMBL/GenBank/DDBJ databases">
        <title>Carnegiea gigantea Genome sequencing and assembly v2.</title>
        <authorList>
            <person name="Copetti D."/>
            <person name="Sanderson M.J."/>
            <person name="Burquez A."/>
            <person name="Wojciechowski M.F."/>
        </authorList>
    </citation>
    <scope>NUCLEOTIDE SEQUENCE</scope>
    <source>
        <strain evidence="13">SGP5-SGP5p</strain>
        <tissue evidence="13">Aerial part</tissue>
    </source>
</reference>
<evidence type="ECO:0000256" key="11">
    <source>
        <dbReference type="SAM" id="Phobius"/>
    </source>
</evidence>
<dbReference type="OrthoDB" id="1929298at2759"/>
<keyword evidence="10" id="KW-0539">Nucleus</keyword>
<evidence type="ECO:0000256" key="9">
    <source>
        <dbReference type="ARBA" id="ARBA00023163"/>
    </source>
</evidence>
<gene>
    <name evidence="13" type="ORF">Cgig2_009231</name>
</gene>
<evidence type="ECO:0000256" key="7">
    <source>
        <dbReference type="ARBA" id="ARBA00023136"/>
    </source>
</evidence>
<keyword evidence="3 11" id="KW-0812">Transmembrane</keyword>
<comment type="caution">
    <text evidence="13">The sequence shown here is derived from an EMBL/GenBank/DDBJ whole genome shotgun (WGS) entry which is preliminary data.</text>
</comment>
<dbReference type="PROSITE" id="PS51005">
    <property type="entry name" value="NAC"/>
    <property type="match status" value="1"/>
</dbReference>
<comment type="subcellular location">
    <subcellularLocation>
        <location evidence="2">Membrane</location>
        <topology evidence="2">Single-pass membrane protein</topology>
    </subcellularLocation>
    <subcellularLocation>
        <location evidence="1">Nucleus</location>
    </subcellularLocation>
</comment>
<evidence type="ECO:0000256" key="8">
    <source>
        <dbReference type="ARBA" id="ARBA00023159"/>
    </source>
</evidence>
<dbReference type="InterPro" id="IPR036093">
    <property type="entry name" value="NAC_dom_sf"/>
</dbReference>
<dbReference type="Pfam" id="PF02365">
    <property type="entry name" value="NAM"/>
    <property type="match status" value="1"/>
</dbReference>
<accession>A0A9Q1K978</accession>
<evidence type="ECO:0000256" key="5">
    <source>
        <dbReference type="ARBA" id="ARBA00023015"/>
    </source>
</evidence>
<keyword evidence="7 11" id="KW-0472">Membrane</keyword>
<dbReference type="Proteomes" id="UP001153076">
    <property type="component" value="Unassembled WGS sequence"/>
</dbReference>
<evidence type="ECO:0000256" key="2">
    <source>
        <dbReference type="ARBA" id="ARBA00004167"/>
    </source>
</evidence>
<dbReference type="GO" id="GO:0005634">
    <property type="term" value="C:nucleus"/>
    <property type="evidence" value="ECO:0007669"/>
    <property type="project" value="UniProtKB-SubCell"/>
</dbReference>
<dbReference type="PANTHER" id="PTHR31744:SF216">
    <property type="entry name" value="NAC TRANSCRIPTION FACTOR"/>
    <property type="match status" value="1"/>
</dbReference>
<keyword evidence="4 11" id="KW-1133">Transmembrane helix</keyword>
<evidence type="ECO:0000256" key="4">
    <source>
        <dbReference type="ARBA" id="ARBA00022989"/>
    </source>
</evidence>
<evidence type="ECO:0000256" key="6">
    <source>
        <dbReference type="ARBA" id="ARBA00023125"/>
    </source>
</evidence>
<proteinExistence type="predicted"/>
<feature type="transmembrane region" description="Helical" evidence="11">
    <location>
        <begin position="531"/>
        <end position="555"/>
    </location>
</feature>
<name>A0A9Q1K978_9CARY</name>
<evidence type="ECO:0000313" key="13">
    <source>
        <dbReference type="EMBL" id="KAJ8439088.1"/>
    </source>
</evidence>
<dbReference type="Gene3D" id="2.170.150.80">
    <property type="entry name" value="NAC domain"/>
    <property type="match status" value="1"/>
</dbReference>
<organism evidence="13 14">
    <name type="scientific">Carnegiea gigantea</name>
    <dbReference type="NCBI Taxonomy" id="171969"/>
    <lineage>
        <taxon>Eukaryota</taxon>
        <taxon>Viridiplantae</taxon>
        <taxon>Streptophyta</taxon>
        <taxon>Embryophyta</taxon>
        <taxon>Tracheophyta</taxon>
        <taxon>Spermatophyta</taxon>
        <taxon>Magnoliopsida</taxon>
        <taxon>eudicotyledons</taxon>
        <taxon>Gunneridae</taxon>
        <taxon>Pentapetalae</taxon>
        <taxon>Caryophyllales</taxon>
        <taxon>Cactineae</taxon>
        <taxon>Cactaceae</taxon>
        <taxon>Cactoideae</taxon>
        <taxon>Echinocereeae</taxon>
        <taxon>Carnegiea</taxon>
    </lineage>
</organism>
<dbReference type="AlphaFoldDB" id="A0A9Q1K978"/>
<dbReference type="GO" id="GO:0016020">
    <property type="term" value="C:membrane"/>
    <property type="evidence" value="ECO:0007669"/>
    <property type="project" value="UniProtKB-SubCell"/>
</dbReference>
<keyword evidence="14" id="KW-1185">Reference proteome</keyword>
<evidence type="ECO:0000259" key="12">
    <source>
        <dbReference type="PROSITE" id="PS51005"/>
    </source>
</evidence>
<dbReference type="SUPFAM" id="SSF101941">
    <property type="entry name" value="NAC domain"/>
    <property type="match status" value="1"/>
</dbReference>
<dbReference type="InterPro" id="IPR003441">
    <property type="entry name" value="NAC-dom"/>
</dbReference>
<sequence>MTEGERRAAPIDEPACDCEPIKTLLKRKWAEENSSAILIFLLPSVTVYFPGQTPVSLCPRDRKYPNGLRSNRSTRHGYWKATGKDRIITCNSRNVGIKKTLVFYRGRAPSGERTDWVMHEYTLDEDELRRCQNTNDYYALYKLFKKSGPGPKNGEQYGAPFREEDWFDDDEFPEITSSSDQANHAREANNVLTKATCRNDEAHLSPDDIDEVMNRIIADPPPQPVDVYDFEQALSEFVGEEETQSTVVHASFGESFYPESCTTYAPGTQEDGLGGSFNVSQTTSGLQLCDMPEVASAANKIALSQDVADDDFLEMDDLLGSVRIQGPCEVVPLYISNNLLENSQLRLDDGLSEFDLFYDADFNLQDLLPSNPPMPSSSCLESHEGGLVEQVSISEMQMYPNSVNAFGNETWNYANTYRPTATELNQEAVPLPTTGVVYGGNSTSISTEPNQNQREKEFEDTQPWFSSTLWSFVESIPAAPASAAESALVNKAFQRMSSFSRLRVNAKSVNAAANSVNVPAGSGVGCRIKNLFIFSLLVAVFAIVCMLICSNVSVFGKKVQHRLNL</sequence>
<keyword evidence="6" id="KW-0238">DNA-binding</keyword>
<dbReference type="PANTHER" id="PTHR31744">
    <property type="entry name" value="PROTEIN CUP-SHAPED COTYLEDON 2-RELATED"/>
    <property type="match status" value="1"/>
</dbReference>
<dbReference type="EMBL" id="JAKOGI010000230">
    <property type="protein sequence ID" value="KAJ8439088.1"/>
    <property type="molecule type" value="Genomic_DNA"/>
</dbReference>